<dbReference type="Proteomes" id="UP000011668">
    <property type="component" value="Unassembled WGS sequence"/>
</dbReference>
<gene>
    <name evidence="1" type="ORF">AG1IA_05642</name>
</gene>
<dbReference type="AlphaFoldDB" id="L8WVG1"/>
<sequence>MHTMMGFLTGDRNNNQPAGSFIRFRVWDANDSVRQSSFIQVQVAEYHHLHVDHKHGVYKIRSLNKCKGHLDLVFHKLSHLAHQLTSGTKTAFPTAMVSSTSANAYTGAIAGGVSNTTALASFFTSVKAFTGCGRGLATCNYYCCPDIFPSSAPI</sequence>
<name>L8WVG1_THACA</name>
<evidence type="ECO:0000313" key="1">
    <source>
        <dbReference type="EMBL" id="ELU40314.1"/>
    </source>
</evidence>
<proteinExistence type="predicted"/>
<evidence type="ECO:0000313" key="2">
    <source>
        <dbReference type="Proteomes" id="UP000011668"/>
    </source>
</evidence>
<comment type="caution">
    <text evidence="1">The sequence shown here is derived from an EMBL/GenBank/DDBJ whole genome shotgun (WGS) entry which is preliminary data.</text>
</comment>
<organism evidence="1 2">
    <name type="scientific">Thanatephorus cucumeris (strain AG1-IA)</name>
    <name type="common">Rice sheath blight fungus</name>
    <name type="synonym">Rhizoctonia solani</name>
    <dbReference type="NCBI Taxonomy" id="983506"/>
    <lineage>
        <taxon>Eukaryota</taxon>
        <taxon>Fungi</taxon>
        <taxon>Dikarya</taxon>
        <taxon>Basidiomycota</taxon>
        <taxon>Agaricomycotina</taxon>
        <taxon>Agaricomycetes</taxon>
        <taxon>Cantharellales</taxon>
        <taxon>Ceratobasidiaceae</taxon>
        <taxon>Rhizoctonia</taxon>
        <taxon>Rhizoctonia solani AG-1</taxon>
    </lineage>
</organism>
<dbReference type="EMBL" id="AFRT01001459">
    <property type="protein sequence ID" value="ELU40314.1"/>
    <property type="molecule type" value="Genomic_DNA"/>
</dbReference>
<reference evidence="1 2" key="1">
    <citation type="journal article" date="2013" name="Nat. Commun.">
        <title>The evolution and pathogenic mechanisms of the rice sheath blight pathogen.</title>
        <authorList>
            <person name="Zheng A."/>
            <person name="Lin R."/>
            <person name="Xu L."/>
            <person name="Qin P."/>
            <person name="Tang C."/>
            <person name="Ai P."/>
            <person name="Zhang D."/>
            <person name="Liu Y."/>
            <person name="Sun Z."/>
            <person name="Feng H."/>
            <person name="Wang Y."/>
            <person name="Chen Y."/>
            <person name="Liang X."/>
            <person name="Fu R."/>
            <person name="Li Q."/>
            <person name="Zhang J."/>
            <person name="Yu X."/>
            <person name="Xie Z."/>
            <person name="Ding L."/>
            <person name="Guan P."/>
            <person name="Tang J."/>
            <person name="Liang Y."/>
            <person name="Wang S."/>
            <person name="Deng Q."/>
            <person name="Li S."/>
            <person name="Zhu J."/>
            <person name="Wang L."/>
            <person name="Liu H."/>
            <person name="Li P."/>
        </authorList>
    </citation>
    <scope>NUCLEOTIDE SEQUENCE [LARGE SCALE GENOMIC DNA]</scope>
    <source>
        <strain evidence="2">AG-1 IA</strain>
    </source>
</reference>
<protein>
    <submittedName>
        <fullName evidence="1">Uncharacterized protein</fullName>
    </submittedName>
</protein>
<dbReference type="HOGENOM" id="CLU_1705439_0_0_1"/>
<accession>L8WVG1</accession>
<keyword evidence="2" id="KW-1185">Reference proteome</keyword>